<name>A0A9W6IXZ3_9HYPH</name>
<dbReference type="Proteomes" id="UP001143372">
    <property type="component" value="Unassembled WGS sequence"/>
</dbReference>
<reference evidence="2" key="2">
    <citation type="submission" date="2023-01" db="EMBL/GenBank/DDBJ databases">
        <authorList>
            <person name="Sun Q."/>
            <person name="Evtushenko L."/>
        </authorList>
    </citation>
    <scope>NUCLEOTIDE SEQUENCE</scope>
    <source>
        <strain evidence="2">VKM B-2347</strain>
    </source>
</reference>
<dbReference type="AlphaFoldDB" id="A0A9W6IXZ3"/>
<accession>A0A9W6IXZ3</accession>
<comment type="caution">
    <text evidence="2">The sequence shown here is derived from an EMBL/GenBank/DDBJ whole genome shotgun (WGS) entry which is preliminary data.</text>
</comment>
<organism evidence="2 3">
    <name type="scientific">Hansschlegelia plantiphila</name>
    <dbReference type="NCBI Taxonomy" id="374655"/>
    <lineage>
        <taxon>Bacteria</taxon>
        <taxon>Pseudomonadati</taxon>
        <taxon>Pseudomonadota</taxon>
        <taxon>Alphaproteobacteria</taxon>
        <taxon>Hyphomicrobiales</taxon>
        <taxon>Methylopilaceae</taxon>
        <taxon>Hansschlegelia</taxon>
    </lineage>
</organism>
<dbReference type="RefSeq" id="WP_271167483.1">
    <property type="nucleotide sequence ID" value="NZ_BSFI01000004.1"/>
</dbReference>
<evidence type="ECO:0000313" key="2">
    <source>
        <dbReference type="EMBL" id="GLK67230.1"/>
    </source>
</evidence>
<keyword evidence="1" id="KW-0732">Signal</keyword>
<keyword evidence="3" id="KW-1185">Reference proteome</keyword>
<reference evidence="2" key="1">
    <citation type="journal article" date="2014" name="Int. J. Syst. Evol. Microbiol.">
        <title>Complete genome sequence of Corynebacterium casei LMG S-19264T (=DSM 44701T), isolated from a smear-ripened cheese.</title>
        <authorList>
            <consortium name="US DOE Joint Genome Institute (JGI-PGF)"/>
            <person name="Walter F."/>
            <person name="Albersmeier A."/>
            <person name="Kalinowski J."/>
            <person name="Ruckert C."/>
        </authorList>
    </citation>
    <scope>NUCLEOTIDE SEQUENCE</scope>
    <source>
        <strain evidence="2">VKM B-2347</strain>
    </source>
</reference>
<gene>
    <name evidence="2" type="ORF">GCM10008179_08680</name>
</gene>
<evidence type="ECO:0008006" key="4">
    <source>
        <dbReference type="Google" id="ProtNLM"/>
    </source>
</evidence>
<feature type="signal peptide" evidence="1">
    <location>
        <begin position="1"/>
        <end position="24"/>
    </location>
</feature>
<evidence type="ECO:0000256" key="1">
    <source>
        <dbReference type="SAM" id="SignalP"/>
    </source>
</evidence>
<sequence length="133" mass="15034">MRARPTSLLLTLLCSAGVAQHAAAQEACPPMEQAIRAIVATEARARADVTAQMSCYFPIGLSFNDAAIRLDQNRFGLLNRTEPMFFRWRIDGEEFVSRRVIPGFWSNAEIWITIHTANKRINRFAAQYFSGQQ</sequence>
<protein>
    <recommendedName>
        <fullName evidence="4">DUF3019 domain-containing protein</fullName>
    </recommendedName>
</protein>
<proteinExistence type="predicted"/>
<dbReference type="EMBL" id="BSFI01000004">
    <property type="protein sequence ID" value="GLK67230.1"/>
    <property type="molecule type" value="Genomic_DNA"/>
</dbReference>
<feature type="chain" id="PRO_5040961294" description="DUF3019 domain-containing protein" evidence="1">
    <location>
        <begin position="25"/>
        <end position="133"/>
    </location>
</feature>
<evidence type="ECO:0000313" key="3">
    <source>
        <dbReference type="Proteomes" id="UP001143372"/>
    </source>
</evidence>